<keyword evidence="2 3" id="KW-0732">Signal</keyword>
<proteinExistence type="predicted"/>
<gene>
    <name evidence="5" type="ORF">ADICEAN_00707</name>
</gene>
<dbReference type="PROSITE" id="PS51257">
    <property type="entry name" value="PROKAR_LIPOPROTEIN"/>
    <property type="match status" value="1"/>
</dbReference>
<keyword evidence="5" id="KW-0449">Lipoprotein</keyword>
<evidence type="ECO:0000313" key="6">
    <source>
        <dbReference type="Proteomes" id="UP000011910"/>
    </source>
</evidence>
<name>M7N6C8_9BACT</name>
<comment type="subcellular location">
    <subcellularLocation>
        <location evidence="1">Cell envelope</location>
    </subcellularLocation>
</comment>
<evidence type="ECO:0000256" key="2">
    <source>
        <dbReference type="ARBA" id="ARBA00022729"/>
    </source>
</evidence>
<dbReference type="InterPro" id="IPR018976">
    <property type="entry name" value="Imelysin-like"/>
</dbReference>
<reference evidence="5 6" key="1">
    <citation type="journal article" date="2013" name="Genome Announc.">
        <title>Draft Genome Sequence of Cesiribacter andamanensis Strain AMV16T, Isolated from a Soil Sample from a Mud Volcano in the Andaman Islands, India.</title>
        <authorList>
            <person name="Shivaji S."/>
            <person name="Ara S."/>
            <person name="Begum Z."/>
            <person name="Srinivas T.N."/>
            <person name="Singh A."/>
            <person name="Kumar Pinnaka A."/>
        </authorList>
    </citation>
    <scope>NUCLEOTIDE SEQUENCE [LARGE SCALE GENOMIC DNA]</scope>
    <source>
        <strain evidence="5 6">AMV16</strain>
    </source>
</reference>
<dbReference type="InterPro" id="IPR034984">
    <property type="entry name" value="Imelysin-like_IPPA"/>
</dbReference>
<dbReference type="GO" id="GO:0030313">
    <property type="term" value="C:cell envelope"/>
    <property type="evidence" value="ECO:0007669"/>
    <property type="project" value="UniProtKB-SubCell"/>
</dbReference>
<dbReference type="AlphaFoldDB" id="M7N6C8"/>
<sequence>MINKLLPLPLLLLLLLAVACKDDTGETQRVDFDEAAMLDNYGSNILLPGYAFLQQKTQDLQSRVADFTAAPTEASLLAVQQAHQQAWLAWQGINLYEFGPAEQLNLRRNISTFPTQYPKIINAVQSGSWDVNGLYANDIRGFAALDFLLYSENGDGGAILERFTTSTHAANWKAFLTDVSQHLHAQTSELYQQWSPTGGNYLGTFITNTGNSASSSLSLLVNQLVQGFEQIKNKKIREPLGLMAIDGQPVPRAVEAYYSSYSLPLILANLQAVENMVEGTYASGEGLGLADYLEAHHAAGNTQTNLAEEIRAQLQLINAKVAAIPAPLHQAVLNQPQLVNEAYTEMVNLMPLIKADLPSALSVRIEDYGDTDGD</sequence>
<dbReference type="InterPro" id="IPR038352">
    <property type="entry name" value="Imelysin_sf"/>
</dbReference>
<keyword evidence="6" id="KW-1185">Reference proteome</keyword>
<dbReference type="STRING" id="1279009.ADICEAN_00707"/>
<dbReference type="RefSeq" id="WP_009194114.1">
    <property type="nucleotide sequence ID" value="NZ_AODQ01000010.1"/>
</dbReference>
<feature type="signal peptide" evidence="3">
    <location>
        <begin position="1"/>
        <end position="19"/>
    </location>
</feature>
<evidence type="ECO:0000259" key="4">
    <source>
        <dbReference type="Pfam" id="PF09375"/>
    </source>
</evidence>
<protein>
    <submittedName>
        <fullName evidence="5">Putative periplasmic lipoprotein</fullName>
    </submittedName>
</protein>
<organism evidence="5 6">
    <name type="scientific">Cesiribacter andamanensis AMV16</name>
    <dbReference type="NCBI Taxonomy" id="1279009"/>
    <lineage>
        <taxon>Bacteria</taxon>
        <taxon>Pseudomonadati</taxon>
        <taxon>Bacteroidota</taxon>
        <taxon>Cytophagia</taxon>
        <taxon>Cytophagales</taxon>
        <taxon>Cesiribacteraceae</taxon>
        <taxon>Cesiribacter</taxon>
    </lineage>
</organism>
<dbReference type="CDD" id="cd14659">
    <property type="entry name" value="Imelysin-like_IPPA"/>
    <property type="match status" value="1"/>
</dbReference>
<dbReference type="EMBL" id="AODQ01000010">
    <property type="protein sequence ID" value="EMR04183.1"/>
    <property type="molecule type" value="Genomic_DNA"/>
</dbReference>
<comment type="caution">
    <text evidence="5">The sequence shown here is derived from an EMBL/GenBank/DDBJ whole genome shotgun (WGS) entry which is preliminary data.</text>
</comment>
<evidence type="ECO:0000313" key="5">
    <source>
        <dbReference type="EMBL" id="EMR04183.1"/>
    </source>
</evidence>
<dbReference type="Proteomes" id="UP000011910">
    <property type="component" value="Unassembled WGS sequence"/>
</dbReference>
<feature type="chain" id="PRO_5004081925" evidence="3">
    <location>
        <begin position="20"/>
        <end position="374"/>
    </location>
</feature>
<accession>M7N6C8</accession>
<evidence type="ECO:0000256" key="1">
    <source>
        <dbReference type="ARBA" id="ARBA00004196"/>
    </source>
</evidence>
<evidence type="ECO:0000256" key="3">
    <source>
        <dbReference type="SAM" id="SignalP"/>
    </source>
</evidence>
<dbReference type="Gene3D" id="1.20.1420.20">
    <property type="entry name" value="M75 peptidase, HXXE motif"/>
    <property type="match status" value="1"/>
</dbReference>
<feature type="domain" description="Imelysin-like" evidence="4">
    <location>
        <begin position="47"/>
        <end position="336"/>
    </location>
</feature>
<dbReference type="eggNOG" id="COG3489">
    <property type="taxonomic scope" value="Bacteria"/>
</dbReference>
<dbReference type="OrthoDB" id="650514at2"/>
<dbReference type="Pfam" id="PF09375">
    <property type="entry name" value="Peptidase_M75"/>
    <property type="match status" value="1"/>
</dbReference>